<gene>
    <name evidence="2" type="ordered locus">Lbys_2989</name>
</gene>
<dbReference type="AlphaFoldDB" id="E4RTB3"/>
<evidence type="ECO:0000313" key="3">
    <source>
        <dbReference type="Proteomes" id="UP000007435"/>
    </source>
</evidence>
<sequence>MKKILPLILMLFACHDEAVAPIPPVLEKVNLSAITFAEAKASSSIAKLGNEDILEHGFVYSESNEDPVVGQDLEILKGAIDPATPSPLSLSADLKGLKMNTSYYIRTFAQVTSGTYYGESTTFKTLNMTPPGIRTEAADNITINSARIKGTLTSKGTHNITEYGLVWNTTTSPTTALQTKQVYTDNVTAFPIAFTADIKSLQPNTTYYYRAYAISNGITTYGENLNFKTPAIAQPGIRTDAAANITMNSATLSGTVLTAGSLPITERGIVWGTSAQPTTSNTKASITGNVTTFPNSFNVNATGLTKNTTYHYRAYVISNGVTSYGENKTFATPDATPPGIRTDAATNLSPDGARVGGTILSAGSYAITERGILYGTSQANATTKVSQSGNVTSFPTAFTFDIKGLSKTTTYHYRAYVISNGVTTYGEFRTFTTPDVAQPGIRTDAASNFTPTSVRLGGTVLNGGTYAITERGVVYGTSANPTTSNSKSALTGNVTSFPSSFGMDINGLNRNTTYYFRAYVISNGVTSYGENLSFRTPDLVAPGIRTDGAENIRPTSVRLSGTVTSAGSYPITERGIVWSTSTNPTTSNSKSSLSGNVTNFPNTFGMDINGLSPNTAYHYRAYVISNGSTSYGENRTFTTTTVTQPEVRTDGASEVNTSSAKFLGTITQAGTYPISEYGIVYSTSSGPTTSNSKAVAGSGVNNYPYSYGVQVNGLNKNTTYFFRAYLISNGVTSYGAVNTITTPDERPVKIASGQATDVSINFARLSGFIADGGSYPVQEIGVCWSTSPNPTTSNSKASKSGSGITYPHDYSFDAHGLREGSEYHFRAYAISNGVTYYGQDVAFKTHVVANPSVSTGDNRSLSSSVQEVAGILQSAGTYPITEHGIVYGRNSDINLGNGTKLSFSTPNNLRFPHSYSAQISGLGGISALTYYYRAYCVTSNGSVHYGDIRSFRK</sequence>
<dbReference type="Proteomes" id="UP000007435">
    <property type="component" value="Chromosome"/>
</dbReference>
<dbReference type="InterPro" id="IPR003961">
    <property type="entry name" value="FN3_dom"/>
</dbReference>
<dbReference type="OrthoDB" id="1490335at2"/>
<dbReference type="EMBL" id="CP002305">
    <property type="protein sequence ID" value="ADQ18651.1"/>
    <property type="molecule type" value="Genomic_DNA"/>
</dbReference>
<evidence type="ECO:0000259" key="1">
    <source>
        <dbReference type="PROSITE" id="PS50853"/>
    </source>
</evidence>
<name>E4RTB3_LEAB4</name>
<dbReference type="RefSeq" id="WP_013409683.1">
    <property type="nucleotide sequence ID" value="NC_014655.1"/>
</dbReference>
<dbReference type="HOGENOM" id="CLU_309224_0_0_10"/>
<proteinExistence type="predicted"/>
<dbReference type="KEGG" id="lby:Lbys_2989"/>
<protein>
    <submittedName>
        <fullName evidence="2">Fibronectin type III domain protein</fullName>
    </submittedName>
</protein>
<dbReference type="eggNOG" id="COG4677">
    <property type="taxonomic scope" value="Bacteria"/>
</dbReference>
<organism evidence="2 3">
    <name type="scientific">Leadbetterella byssophila (strain DSM 17132 / JCM 16389 / KACC 11308 / NBRC 106382 / 4M15)</name>
    <dbReference type="NCBI Taxonomy" id="649349"/>
    <lineage>
        <taxon>Bacteria</taxon>
        <taxon>Pseudomonadati</taxon>
        <taxon>Bacteroidota</taxon>
        <taxon>Cytophagia</taxon>
        <taxon>Cytophagales</taxon>
        <taxon>Leadbetterellaceae</taxon>
        <taxon>Leadbetterella</taxon>
    </lineage>
</organism>
<evidence type="ECO:0000313" key="2">
    <source>
        <dbReference type="EMBL" id="ADQ18651.1"/>
    </source>
</evidence>
<dbReference type="eggNOG" id="COG3656">
    <property type="taxonomic scope" value="Bacteria"/>
</dbReference>
<dbReference type="InterPro" id="IPR036116">
    <property type="entry name" value="FN3_sf"/>
</dbReference>
<reference key="1">
    <citation type="submission" date="2010-11" db="EMBL/GenBank/DDBJ databases">
        <title>The complete genome of Leadbetterella byssophila DSM 17132.</title>
        <authorList>
            <consortium name="US DOE Joint Genome Institute (JGI-PGF)"/>
            <person name="Lucas S."/>
            <person name="Copeland A."/>
            <person name="Lapidus A."/>
            <person name="Glavina del Rio T."/>
            <person name="Dalin E."/>
            <person name="Tice H."/>
            <person name="Bruce D."/>
            <person name="Goodwin L."/>
            <person name="Pitluck S."/>
            <person name="Kyrpides N."/>
            <person name="Mavromatis K."/>
            <person name="Ivanova N."/>
            <person name="Teshima H."/>
            <person name="Brettin T."/>
            <person name="Detter J.C."/>
            <person name="Han C."/>
            <person name="Tapia R."/>
            <person name="Land M."/>
            <person name="Hauser L."/>
            <person name="Markowitz V."/>
            <person name="Cheng J.-F."/>
            <person name="Hugenholtz P."/>
            <person name="Woyke T."/>
            <person name="Wu D."/>
            <person name="Tindall B."/>
            <person name="Pomrenke H.G."/>
            <person name="Brambilla E."/>
            <person name="Klenk H.-P."/>
            <person name="Eisen J.A."/>
        </authorList>
    </citation>
    <scope>NUCLEOTIDE SEQUENCE [LARGE SCALE GENOMIC DNA]</scope>
    <source>
        <strain>DSM 17132</strain>
    </source>
</reference>
<keyword evidence="3" id="KW-1185">Reference proteome</keyword>
<dbReference type="SMART" id="SM00060">
    <property type="entry name" value="FN3"/>
    <property type="match status" value="5"/>
</dbReference>
<reference evidence="2 3" key="2">
    <citation type="journal article" date="2011" name="Stand. Genomic Sci.">
        <title>Complete genome sequence of Leadbetterella byssophila type strain (4M15).</title>
        <authorList>
            <person name="Abt B."/>
            <person name="Teshima H."/>
            <person name="Lucas S."/>
            <person name="Lapidus A."/>
            <person name="Del Rio T.G."/>
            <person name="Nolan M."/>
            <person name="Tice H."/>
            <person name="Cheng J.F."/>
            <person name="Pitluck S."/>
            <person name="Liolios K."/>
            <person name="Pagani I."/>
            <person name="Ivanova N."/>
            <person name="Mavromatis K."/>
            <person name="Pati A."/>
            <person name="Tapia R."/>
            <person name="Han C."/>
            <person name="Goodwin L."/>
            <person name="Chen A."/>
            <person name="Palaniappan K."/>
            <person name="Land M."/>
            <person name="Hauser L."/>
            <person name="Chang Y.J."/>
            <person name="Jeffries C.D."/>
            <person name="Rohde M."/>
            <person name="Goker M."/>
            <person name="Tindall B.J."/>
            <person name="Detter J.C."/>
            <person name="Woyke T."/>
            <person name="Bristow J."/>
            <person name="Eisen J.A."/>
            <person name="Markowitz V."/>
            <person name="Hugenholtz P."/>
            <person name="Klenk H.P."/>
            <person name="Kyrpides N.C."/>
        </authorList>
    </citation>
    <scope>NUCLEOTIDE SEQUENCE [LARGE SCALE GENOMIC DNA]</scope>
    <source>
        <strain evidence="3">DSM 17132 / JCM 16389 / KACC 11308 / NBRC 106382 / 4M15</strain>
    </source>
</reference>
<dbReference type="STRING" id="649349.Lbys_2989"/>
<accession>E4RTB3</accession>
<dbReference type="SUPFAM" id="SSF49265">
    <property type="entry name" value="Fibronectin type III"/>
    <property type="match status" value="1"/>
</dbReference>
<dbReference type="PROSITE" id="PS50853">
    <property type="entry name" value="FN3"/>
    <property type="match status" value="1"/>
</dbReference>
<feature type="domain" description="Fibronectin type-III" evidence="1">
    <location>
        <begin position="541"/>
        <end position="646"/>
    </location>
</feature>